<evidence type="ECO:0000256" key="1">
    <source>
        <dbReference type="SAM" id="MobiDB-lite"/>
    </source>
</evidence>
<accession>A0A9W9LTD5</accession>
<dbReference type="Proteomes" id="UP001149163">
    <property type="component" value="Unassembled WGS sequence"/>
</dbReference>
<dbReference type="GO" id="GO:0005034">
    <property type="term" value="F:osmosensor activity"/>
    <property type="evidence" value="ECO:0007669"/>
    <property type="project" value="InterPro"/>
</dbReference>
<feature type="signal peptide" evidence="3">
    <location>
        <begin position="1"/>
        <end position="22"/>
    </location>
</feature>
<dbReference type="GeneID" id="81422533"/>
<feature type="compositionally biased region" description="Polar residues" evidence="1">
    <location>
        <begin position="306"/>
        <end position="341"/>
    </location>
</feature>
<feature type="compositionally biased region" description="Polar residues" evidence="1">
    <location>
        <begin position="375"/>
        <end position="408"/>
    </location>
</feature>
<feature type="region of interest" description="Disordered" evidence="1">
    <location>
        <begin position="528"/>
        <end position="566"/>
    </location>
</feature>
<keyword evidence="5" id="KW-1185">Reference proteome</keyword>
<feature type="chain" id="PRO_5040804359" evidence="3">
    <location>
        <begin position="23"/>
        <end position="650"/>
    </location>
</feature>
<dbReference type="InterPro" id="IPR039295">
    <property type="entry name" value="MSB2"/>
</dbReference>
<feature type="compositionally biased region" description="Low complexity" evidence="1">
    <location>
        <begin position="552"/>
        <end position="566"/>
    </location>
</feature>
<proteinExistence type="predicted"/>
<feature type="region of interest" description="Disordered" evidence="1">
    <location>
        <begin position="302"/>
        <end position="410"/>
    </location>
</feature>
<feature type="compositionally biased region" description="Low complexity" evidence="1">
    <location>
        <begin position="358"/>
        <end position="371"/>
    </location>
</feature>
<reference evidence="4" key="2">
    <citation type="journal article" date="2023" name="IMA Fungus">
        <title>Comparative genomic study of the Penicillium genus elucidates a diverse pangenome and 15 lateral gene transfer events.</title>
        <authorList>
            <person name="Petersen C."/>
            <person name="Sorensen T."/>
            <person name="Nielsen M.R."/>
            <person name="Sondergaard T.E."/>
            <person name="Sorensen J.L."/>
            <person name="Fitzpatrick D.A."/>
            <person name="Frisvad J.C."/>
            <person name="Nielsen K.L."/>
        </authorList>
    </citation>
    <scope>NUCLEOTIDE SEQUENCE</scope>
    <source>
        <strain evidence="4">IBT 26290</strain>
    </source>
</reference>
<dbReference type="EMBL" id="JAPQKN010000001">
    <property type="protein sequence ID" value="KAJ5175355.1"/>
    <property type="molecule type" value="Genomic_DNA"/>
</dbReference>
<dbReference type="GO" id="GO:0005576">
    <property type="term" value="C:extracellular region"/>
    <property type="evidence" value="ECO:0007669"/>
    <property type="project" value="TreeGrafter"/>
</dbReference>
<feature type="transmembrane region" description="Helical" evidence="2">
    <location>
        <begin position="571"/>
        <end position="592"/>
    </location>
</feature>
<dbReference type="GO" id="GO:0006972">
    <property type="term" value="P:hyperosmotic response"/>
    <property type="evidence" value="ECO:0007669"/>
    <property type="project" value="TreeGrafter"/>
</dbReference>
<keyword evidence="2" id="KW-0472">Membrane</keyword>
<evidence type="ECO:0000256" key="3">
    <source>
        <dbReference type="SAM" id="SignalP"/>
    </source>
</evidence>
<dbReference type="GO" id="GO:0030427">
    <property type="term" value="C:site of polarized growth"/>
    <property type="evidence" value="ECO:0007669"/>
    <property type="project" value="TreeGrafter"/>
</dbReference>
<evidence type="ECO:0000313" key="5">
    <source>
        <dbReference type="Proteomes" id="UP001149163"/>
    </source>
</evidence>
<dbReference type="AlphaFoldDB" id="A0A9W9LTD5"/>
<sequence>MRADALSLLTAFALGGFELVAAEHVERPRYYFPREVKRTVRNGTNQVSSRAADSWAAVWQSIEDSLTAPTTTITTPAAAATDAPKQVIVVISSDAAGHVHTLTTSTEVIAAAQPTATTTTTTKSDTTATTSSSGNVLSDVGTDVSNLLGLGASSSAINSTSVTATGTKGSTPLTTSTAAATTTSQGGLLESLGIAIPSADNTTATASSTIPINVPASSTASPTTTAGGDLIGTIVSGITSGLGSLLPNATETSTSASGIGLIPTPGLPTSSGVPHLSIPLTATTGPDSATTSVGIIPTPHFPGVDSTGTPTSGAVPTPTGNTHETSKVPTLSVPYTTTAEPATSVPVEPQPTQTPAESSTSNSSNWIPSSILVLPTSTPAESTSSGTKTATDSEPTSLPGSITPSNGVSEAPSDSLLLQLGFDSHLPWSFVATTPLSSSQIFEYIPQALKYAMPLASSTMWALEPYYSWQSTGYNATLAIFYFPRDKVQALKDLKLNPNSALYQQQSESVKTLMSMIDPSIPLEFAGNYPSSDGSSSSSTGGSESGNGGSTDGNNNSDGSANSSKAKASSVGIGVGVVAGAAAYGAGMFWVARRYRKRKQLHQRSSSTAEQMSQGGSVFAAGARMSGSQRTARSQMISAPVMAENSLGWN</sequence>
<dbReference type="GO" id="GO:0007232">
    <property type="term" value="P:osmosensory signaling pathway via Sho1 osmosensor"/>
    <property type="evidence" value="ECO:0007669"/>
    <property type="project" value="InterPro"/>
</dbReference>
<organism evidence="4 5">
    <name type="scientific">Penicillium canariense</name>
    <dbReference type="NCBI Taxonomy" id="189055"/>
    <lineage>
        <taxon>Eukaryota</taxon>
        <taxon>Fungi</taxon>
        <taxon>Dikarya</taxon>
        <taxon>Ascomycota</taxon>
        <taxon>Pezizomycotina</taxon>
        <taxon>Eurotiomycetes</taxon>
        <taxon>Eurotiomycetidae</taxon>
        <taxon>Eurotiales</taxon>
        <taxon>Aspergillaceae</taxon>
        <taxon>Penicillium</taxon>
    </lineage>
</organism>
<feature type="compositionally biased region" description="Low complexity" evidence="1">
    <location>
        <begin position="531"/>
        <end position="542"/>
    </location>
</feature>
<dbReference type="GO" id="GO:0001402">
    <property type="term" value="P:signal transduction involved in filamentous growth"/>
    <property type="evidence" value="ECO:0007669"/>
    <property type="project" value="TreeGrafter"/>
</dbReference>
<dbReference type="GO" id="GO:0009986">
    <property type="term" value="C:cell surface"/>
    <property type="evidence" value="ECO:0007669"/>
    <property type="project" value="TreeGrafter"/>
</dbReference>
<evidence type="ECO:0000313" key="4">
    <source>
        <dbReference type="EMBL" id="KAJ5175355.1"/>
    </source>
</evidence>
<protein>
    <submittedName>
        <fullName evidence="4">Uncharacterized protein</fullName>
    </submittedName>
</protein>
<dbReference type="PANTHER" id="PTHR35778">
    <property type="entry name" value="SIGNALING MUCIN HKR1-RELATED"/>
    <property type="match status" value="1"/>
</dbReference>
<dbReference type="OrthoDB" id="3366093at2759"/>
<dbReference type="GO" id="GO:0005886">
    <property type="term" value="C:plasma membrane"/>
    <property type="evidence" value="ECO:0007669"/>
    <property type="project" value="InterPro"/>
</dbReference>
<reference evidence="4" key="1">
    <citation type="submission" date="2022-11" db="EMBL/GenBank/DDBJ databases">
        <authorList>
            <person name="Petersen C."/>
        </authorList>
    </citation>
    <scope>NUCLEOTIDE SEQUENCE</scope>
    <source>
        <strain evidence="4">IBT 26290</strain>
    </source>
</reference>
<comment type="caution">
    <text evidence="4">The sequence shown here is derived from an EMBL/GenBank/DDBJ whole genome shotgun (WGS) entry which is preliminary data.</text>
</comment>
<gene>
    <name evidence="4" type="ORF">N7482_001232</name>
</gene>
<keyword evidence="2" id="KW-1133">Transmembrane helix</keyword>
<name>A0A9W9LTD5_9EURO</name>
<keyword evidence="2" id="KW-0812">Transmembrane</keyword>
<dbReference type="GO" id="GO:0030010">
    <property type="term" value="P:establishment of cell polarity"/>
    <property type="evidence" value="ECO:0007669"/>
    <property type="project" value="TreeGrafter"/>
</dbReference>
<dbReference type="RefSeq" id="XP_056546963.1">
    <property type="nucleotide sequence ID" value="XM_056683357.1"/>
</dbReference>
<dbReference type="PANTHER" id="PTHR35778:SF1">
    <property type="entry name" value="SIGNALING MUCIN HKR1-RELATED"/>
    <property type="match status" value="1"/>
</dbReference>
<evidence type="ECO:0000256" key="2">
    <source>
        <dbReference type="SAM" id="Phobius"/>
    </source>
</evidence>
<keyword evidence="3" id="KW-0732">Signal</keyword>
<dbReference type="GO" id="GO:0031505">
    <property type="term" value="P:fungal-type cell wall organization"/>
    <property type="evidence" value="ECO:0007669"/>
    <property type="project" value="TreeGrafter"/>
</dbReference>